<feature type="region of interest" description="Disordered" evidence="11">
    <location>
        <begin position="362"/>
        <end position="387"/>
    </location>
</feature>
<dbReference type="InterPro" id="IPR011009">
    <property type="entry name" value="Kinase-like_dom_sf"/>
</dbReference>
<dbReference type="Gene3D" id="1.10.510.10">
    <property type="entry name" value="Transferase(Phosphotransferase) domain 1"/>
    <property type="match status" value="1"/>
</dbReference>
<comment type="subunit">
    <text evidence="7">May form a complex composed of at least the catalytic subunit CRK2 and a cyclin.</text>
</comment>
<dbReference type="Pfam" id="PF00069">
    <property type="entry name" value="Pkinase"/>
    <property type="match status" value="1"/>
</dbReference>
<dbReference type="PANTHER" id="PTHR24056">
    <property type="entry name" value="CELL DIVISION PROTEIN KINASE"/>
    <property type="match status" value="1"/>
</dbReference>
<keyword evidence="14" id="KW-1185">Reference proteome</keyword>
<dbReference type="InterPro" id="IPR000719">
    <property type="entry name" value="Prot_kinase_dom"/>
</dbReference>
<dbReference type="PROSITE" id="PS00108">
    <property type="entry name" value="PROTEIN_KINASE_ST"/>
    <property type="match status" value="1"/>
</dbReference>
<evidence type="ECO:0000256" key="2">
    <source>
        <dbReference type="ARBA" id="ARBA00022527"/>
    </source>
</evidence>
<dbReference type="Proteomes" id="UP000823046">
    <property type="component" value="Unassembled WGS sequence"/>
</dbReference>
<feature type="region of interest" description="Disordered" evidence="11">
    <location>
        <begin position="743"/>
        <end position="787"/>
    </location>
</feature>
<evidence type="ECO:0000256" key="4">
    <source>
        <dbReference type="ARBA" id="ARBA00022741"/>
    </source>
</evidence>
<dbReference type="InterPro" id="IPR045267">
    <property type="entry name" value="CDK11/PITSLRE_STKc"/>
</dbReference>
<evidence type="ECO:0000259" key="12">
    <source>
        <dbReference type="PROSITE" id="PS50011"/>
    </source>
</evidence>
<dbReference type="SUPFAM" id="SSF56112">
    <property type="entry name" value="Protein kinase-like (PK-like)"/>
    <property type="match status" value="1"/>
</dbReference>
<comment type="similarity">
    <text evidence="1">Belongs to the protein kinase superfamily. CMGC Ser/Thr protein kinase family. CDC2/CDKX subfamily.</text>
</comment>
<feature type="domain" description="Protein kinase" evidence="12">
    <location>
        <begin position="437"/>
        <end position="737"/>
    </location>
</feature>
<evidence type="ECO:0000256" key="7">
    <source>
        <dbReference type="ARBA" id="ARBA00038543"/>
    </source>
</evidence>
<evidence type="ECO:0000256" key="8">
    <source>
        <dbReference type="ARBA" id="ARBA00039612"/>
    </source>
</evidence>
<keyword evidence="5 13" id="KW-0418">Kinase</keyword>
<evidence type="ECO:0000256" key="9">
    <source>
        <dbReference type="ARBA" id="ARBA00041902"/>
    </source>
</evidence>
<protein>
    <recommendedName>
        <fullName evidence="8">Cyclin-dependent kinase 2 homolog</fullName>
    </recommendedName>
    <alternativeName>
        <fullName evidence="9">Cell division control protein 2 homolog</fullName>
    </alternativeName>
    <alternativeName>
        <fullName evidence="10">cdc2-related kinase 2</fullName>
    </alternativeName>
</protein>
<evidence type="ECO:0000256" key="11">
    <source>
        <dbReference type="SAM" id="MobiDB-lite"/>
    </source>
</evidence>
<dbReference type="PANTHER" id="PTHR24056:SF107">
    <property type="entry name" value="CYCLIN-DEPENDENT KINASE 11A-RELATED"/>
    <property type="match status" value="1"/>
</dbReference>
<dbReference type="EMBL" id="JADAQX010000112">
    <property type="protein sequence ID" value="KAF8821895.1"/>
    <property type="molecule type" value="Genomic_DNA"/>
</dbReference>
<dbReference type="PROSITE" id="PS50011">
    <property type="entry name" value="PROTEIN_KINASE_DOM"/>
    <property type="match status" value="1"/>
</dbReference>
<accession>A0ABQ7JDA9</accession>
<keyword evidence="6" id="KW-0067">ATP-binding</keyword>
<proteinExistence type="inferred from homology"/>
<keyword evidence="3" id="KW-0808">Transferase</keyword>
<feature type="compositionally biased region" description="Polar residues" evidence="11">
    <location>
        <begin position="318"/>
        <end position="328"/>
    </location>
</feature>
<feature type="compositionally biased region" description="Basic and acidic residues" evidence="11">
    <location>
        <begin position="307"/>
        <end position="317"/>
    </location>
</feature>
<keyword evidence="2" id="KW-0723">Serine/threonine-protein kinase</keyword>
<feature type="compositionally biased region" description="Basic and acidic residues" evidence="11">
    <location>
        <begin position="125"/>
        <end position="134"/>
    </location>
</feature>
<feature type="compositionally biased region" description="Low complexity" evidence="11">
    <location>
        <begin position="804"/>
        <end position="818"/>
    </location>
</feature>
<feature type="compositionally biased region" description="Basic and acidic residues" evidence="11">
    <location>
        <begin position="768"/>
        <end position="787"/>
    </location>
</feature>
<evidence type="ECO:0000256" key="1">
    <source>
        <dbReference type="ARBA" id="ARBA00006485"/>
    </source>
</evidence>
<dbReference type="GO" id="GO:0016301">
    <property type="term" value="F:kinase activity"/>
    <property type="evidence" value="ECO:0007669"/>
    <property type="project" value="UniProtKB-KW"/>
</dbReference>
<feature type="region of interest" description="Disordered" evidence="11">
    <location>
        <begin position="272"/>
        <end position="329"/>
    </location>
</feature>
<evidence type="ECO:0000313" key="13">
    <source>
        <dbReference type="EMBL" id="KAF8821895.1"/>
    </source>
</evidence>
<evidence type="ECO:0000313" key="14">
    <source>
        <dbReference type="Proteomes" id="UP000823046"/>
    </source>
</evidence>
<name>A0ABQ7JDA9_9APIC</name>
<evidence type="ECO:0000256" key="10">
    <source>
        <dbReference type="ARBA" id="ARBA00042858"/>
    </source>
</evidence>
<dbReference type="CDD" id="cd07843">
    <property type="entry name" value="STKc_CDC2L1"/>
    <property type="match status" value="1"/>
</dbReference>
<gene>
    <name evidence="13" type="ORF">IE077_001403</name>
</gene>
<comment type="caution">
    <text evidence="13">The sequence shown here is derived from an EMBL/GenBank/DDBJ whole genome shotgun (WGS) entry which is preliminary data.</text>
</comment>
<keyword evidence="4" id="KW-0547">Nucleotide-binding</keyword>
<sequence length="824" mass="92126">MSSPLEKVLLHSISDPTSKNIYAEEFVSSTILESMEDSLSCHISAVSSDVANTSTSSAFVLTQSVPCLITEIDASKDVSTVAGEADAAEQSHSENFSSSLPAAEFLSDVNLTKTPFSMVHPTHKAKTDLSERTTHSTQTNFHSFSHKRVRDATSLNQSEEGRCVQNFDVDEGFPNLALKSRKLGNLSGNISSDDTSPQQIHVSPLTEESPFISDNETNTGMMNYPLALSDAASLENEEDSTAYRESIENTMADPVDKNAFGNEFTRIKDETNLPTIDEEEVVLEERGESSGVDTEGESQLSPVDSPSVREDADKRQIYSDSSQDQLNLTPDHLMLTPDQLLTPIDGEDIRSRIESTKLKAEDDEVFDENSDGIRMQSPQGDIDGENKETRGSIVTAVISLPNSAAGEKKEEDVLEEKGSSLKNHNALLHGCLRVELFKKMNKISEGTYGAVFRAENKQTGEMVALKQIKYHKNLWREGFPITSLREISILLELNHRNIVLVKDVVVGQAPEQVFMVMEYVEHELKTLLEDNKPEFSVSERKCLLLQLLSAVDYMHKNWVIHRDLKTSNLLYSNKGVLKLCDFGMARKFGDPIKPYTQNVVTLWYRAPELLLGKTPYTQAVDLWAVGCIFGEMILRKPLFPGHGVEDTLHRIFKLCGTPSDATWKGYSALPAIKGNRLISKIPKFQPSWRETFPVFTTHFSSTSGSLSEAGMDLLQRLLDPCPEKRITASEALKHAYFYTEKPAPQPIGMMPTVPDTNSQARRKRRRDRSLELDEKKQQEAYHEASFRFGGRVDAEKFLSQLENQTQQKKQSSTLQTRQPPSRSQ</sequence>
<dbReference type="Gene3D" id="3.30.200.20">
    <property type="entry name" value="Phosphorylase Kinase, domain 1"/>
    <property type="match status" value="1"/>
</dbReference>
<feature type="region of interest" description="Disordered" evidence="11">
    <location>
        <begin position="124"/>
        <end position="145"/>
    </location>
</feature>
<evidence type="ECO:0000256" key="3">
    <source>
        <dbReference type="ARBA" id="ARBA00022679"/>
    </source>
</evidence>
<dbReference type="InterPro" id="IPR008271">
    <property type="entry name" value="Ser/Thr_kinase_AS"/>
</dbReference>
<feature type="region of interest" description="Disordered" evidence="11">
    <location>
        <begin position="801"/>
        <end position="824"/>
    </location>
</feature>
<dbReference type="InterPro" id="IPR050108">
    <property type="entry name" value="CDK"/>
</dbReference>
<evidence type="ECO:0000256" key="6">
    <source>
        <dbReference type="ARBA" id="ARBA00022840"/>
    </source>
</evidence>
<organism evidence="13 14">
    <name type="scientific">Cardiosporidium cionae</name>
    <dbReference type="NCBI Taxonomy" id="476202"/>
    <lineage>
        <taxon>Eukaryota</taxon>
        <taxon>Sar</taxon>
        <taxon>Alveolata</taxon>
        <taxon>Apicomplexa</taxon>
        <taxon>Aconoidasida</taxon>
        <taxon>Nephromycida</taxon>
        <taxon>Cardiosporidium</taxon>
    </lineage>
</organism>
<evidence type="ECO:0000256" key="5">
    <source>
        <dbReference type="ARBA" id="ARBA00022777"/>
    </source>
</evidence>
<reference evidence="13 14" key="1">
    <citation type="journal article" date="2020" name="bioRxiv">
        <title>Metabolic contributions of an alphaproteobacterial endosymbiont in the apicomplexan Cardiosporidium cionae.</title>
        <authorList>
            <person name="Hunter E.S."/>
            <person name="Paight C.J."/>
            <person name="Lane C.E."/>
        </authorList>
    </citation>
    <scope>NUCLEOTIDE SEQUENCE [LARGE SCALE GENOMIC DNA]</scope>
    <source>
        <strain evidence="13">ESH_2018</strain>
    </source>
</reference>
<dbReference type="SMART" id="SM00220">
    <property type="entry name" value="S_TKc"/>
    <property type="match status" value="1"/>
</dbReference>